<dbReference type="InterPro" id="IPR047122">
    <property type="entry name" value="Trans-enoyl_RdTase-like"/>
</dbReference>
<proteinExistence type="predicted"/>
<keyword evidence="2" id="KW-1185">Reference proteome</keyword>
<dbReference type="InterPro" id="IPR036291">
    <property type="entry name" value="NAD(P)-bd_dom_sf"/>
</dbReference>
<dbReference type="Gene3D" id="3.90.180.10">
    <property type="entry name" value="Medium-chain alcohol dehydrogenases, catalytic domain"/>
    <property type="match status" value="1"/>
</dbReference>
<protein>
    <submittedName>
        <fullName evidence="1">Unplaced genomic scaffold SPHSTscaffold_78, whole genome shotgun sequence</fullName>
    </submittedName>
</protein>
<reference evidence="1 2" key="1">
    <citation type="submission" date="2014-06" db="EMBL/GenBank/DDBJ databases">
        <title>Evolutionary Origins and Diversification of the Mycorrhizal Mutualists.</title>
        <authorList>
            <consortium name="DOE Joint Genome Institute"/>
            <consortium name="Mycorrhizal Genomics Consortium"/>
            <person name="Kohler A."/>
            <person name="Kuo A."/>
            <person name="Nagy L.G."/>
            <person name="Floudas D."/>
            <person name="Copeland A."/>
            <person name="Barry K.W."/>
            <person name="Cichocki N."/>
            <person name="Veneault-Fourrey C."/>
            <person name="LaButti K."/>
            <person name="Lindquist E.A."/>
            <person name="Lipzen A."/>
            <person name="Lundell T."/>
            <person name="Morin E."/>
            <person name="Murat C."/>
            <person name="Riley R."/>
            <person name="Ohm R."/>
            <person name="Sun H."/>
            <person name="Tunlid A."/>
            <person name="Henrissat B."/>
            <person name="Grigoriev I.V."/>
            <person name="Hibbett D.S."/>
            <person name="Martin F."/>
        </authorList>
    </citation>
    <scope>NUCLEOTIDE SEQUENCE [LARGE SCALE GENOMIC DNA]</scope>
    <source>
        <strain evidence="1 2">SS14</strain>
    </source>
</reference>
<dbReference type="EMBL" id="KN837153">
    <property type="protein sequence ID" value="KIJ39347.1"/>
    <property type="molecule type" value="Genomic_DNA"/>
</dbReference>
<dbReference type="OrthoDB" id="10257049at2759"/>
<dbReference type="AlphaFoldDB" id="A0A0C9VCZ5"/>
<gene>
    <name evidence="1" type="ORF">M422DRAFT_257964</name>
</gene>
<evidence type="ECO:0000313" key="2">
    <source>
        <dbReference type="Proteomes" id="UP000054279"/>
    </source>
</evidence>
<dbReference type="Gene3D" id="3.40.50.720">
    <property type="entry name" value="NAD(P)-binding Rossmann-like Domain"/>
    <property type="match status" value="1"/>
</dbReference>
<organism evidence="1 2">
    <name type="scientific">Sphaerobolus stellatus (strain SS14)</name>
    <dbReference type="NCBI Taxonomy" id="990650"/>
    <lineage>
        <taxon>Eukaryota</taxon>
        <taxon>Fungi</taxon>
        <taxon>Dikarya</taxon>
        <taxon>Basidiomycota</taxon>
        <taxon>Agaricomycotina</taxon>
        <taxon>Agaricomycetes</taxon>
        <taxon>Phallomycetidae</taxon>
        <taxon>Geastrales</taxon>
        <taxon>Sphaerobolaceae</taxon>
        <taxon>Sphaerobolus</taxon>
    </lineage>
</organism>
<evidence type="ECO:0000313" key="1">
    <source>
        <dbReference type="EMBL" id="KIJ39347.1"/>
    </source>
</evidence>
<dbReference type="PANTHER" id="PTHR45348">
    <property type="entry name" value="HYPOTHETICAL OXIDOREDUCTASE (EUROFUNG)"/>
    <property type="match status" value="1"/>
</dbReference>
<sequence>MAIPETIRAVVIKEARVAPVTEISTLKLEDNEVLVQFEATVMASRLSFPNPGTILGCDFSGIVAAAGFVQGGLFQDRGTFAEYLKTPTDLVWVVPEGTLSHEEAATLGCGFWTAVHALFYPTRLRFTEPPAKVEGEKWVFIYGGSTSVDYLELIQLLAAAGYKVATVSSPRNFELMRSLGATVVFDYNSPDVLDQILALLAVKAFGSEGKGKVITILGSKDEAVAYNPNVMIQPTLIYCSLGREFSFREVFPVSKEDRD</sequence>
<dbReference type="Proteomes" id="UP000054279">
    <property type="component" value="Unassembled WGS sequence"/>
</dbReference>
<accession>A0A0C9VCZ5</accession>
<name>A0A0C9VCZ5_SPHS4</name>
<dbReference type="HOGENOM" id="CLU_026673_16_1_1"/>
<dbReference type="SUPFAM" id="SSF50129">
    <property type="entry name" value="GroES-like"/>
    <property type="match status" value="1"/>
</dbReference>
<dbReference type="InterPro" id="IPR011032">
    <property type="entry name" value="GroES-like_sf"/>
</dbReference>
<dbReference type="GO" id="GO:0016651">
    <property type="term" value="F:oxidoreductase activity, acting on NAD(P)H"/>
    <property type="evidence" value="ECO:0007669"/>
    <property type="project" value="InterPro"/>
</dbReference>
<dbReference type="SUPFAM" id="SSF51735">
    <property type="entry name" value="NAD(P)-binding Rossmann-fold domains"/>
    <property type="match status" value="1"/>
</dbReference>